<dbReference type="GO" id="GO:0052908">
    <property type="term" value="F:16S rRNA (adenine(1518)-N(6)/adenine(1519)-N(6))-dimethyltransferase activity"/>
    <property type="evidence" value="ECO:0007669"/>
    <property type="project" value="UniProtKB-EC"/>
</dbReference>
<gene>
    <name evidence="8" type="primary">rsmA_9</name>
    <name evidence="8" type="ORF">SDC9_18853</name>
</gene>
<proteinExistence type="inferred from homology"/>
<evidence type="ECO:0000256" key="3">
    <source>
        <dbReference type="ARBA" id="ARBA00022603"/>
    </source>
</evidence>
<dbReference type="EMBL" id="VSSQ01000070">
    <property type="protein sequence ID" value="MPL73060.1"/>
    <property type="molecule type" value="Genomic_DNA"/>
</dbReference>
<dbReference type="PROSITE" id="PS51689">
    <property type="entry name" value="SAM_RNA_A_N6_MT"/>
    <property type="match status" value="1"/>
</dbReference>
<evidence type="ECO:0000313" key="8">
    <source>
        <dbReference type="EMBL" id="MPL73060.1"/>
    </source>
</evidence>
<keyword evidence="1" id="KW-0963">Cytoplasm</keyword>
<evidence type="ECO:0000259" key="7">
    <source>
        <dbReference type="SMART" id="SM00650"/>
    </source>
</evidence>
<keyword evidence="2" id="KW-0698">rRNA processing</keyword>
<dbReference type="SUPFAM" id="SSF53335">
    <property type="entry name" value="S-adenosyl-L-methionine-dependent methyltransferases"/>
    <property type="match status" value="1"/>
</dbReference>
<dbReference type="NCBIfam" id="TIGR00755">
    <property type="entry name" value="ksgA"/>
    <property type="match status" value="1"/>
</dbReference>
<keyword evidence="4 8" id="KW-0808">Transferase</keyword>
<accession>A0A644U1X0</accession>
<dbReference type="GO" id="GO:0005829">
    <property type="term" value="C:cytosol"/>
    <property type="evidence" value="ECO:0007669"/>
    <property type="project" value="TreeGrafter"/>
</dbReference>
<keyword evidence="6" id="KW-0694">RNA-binding</keyword>
<dbReference type="InterPro" id="IPR011530">
    <property type="entry name" value="rRNA_adenine_dimethylase"/>
</dbReference>
<dbReference type="Gene3D" id="1.10.8.100">
    <property type="entry name" value="Ribosomal RNA adenine dimethylase-like, domain 2"/>
    <property type="match status" value="1"/>
</dbReference>
<reference evidence="8" key="1">
    <citation type="submission" date="2019-08" db="EMBL/GenBank/DDBJ databases">
        <authorList>
            <person name="Kucharzyk K."/>
            <person name="Murdoch R.W."/>
            <person name="Higgins S."/>
            <person name="Loffler F."/>
        </authorList>
    </citation>
    <scope>NUCLEOTIDE SEQUENCE</scope>
</reference>
<evidence type="ECO:0000256" key="4">
    <source>
        <dbReference type="ARBA" id="ARBA00022679"/>
    </source>
</evidence>
<dbReference type="Gene3D" id="3.40.50.150">
    <property type="entry name" value="Vaccinia Virus protein VP39"/>
    <property type="match status" value="1"/>
</dbReference>
<dbReference type="Pfam" id="PF00398">
    <property type="entry name" value="RrnaAD"/>
    <property type="match status" value="1"/>
</dbReference>
<sequence>MPGPDAAGGQPPDPRGIFGKMKERIMAAIDGLPPLREVIRDHELVAKKSLGQNFLLDLNLTAKIARAAGELSGCDVLEVGPGPGGLTRGLLAEGARRVLAVEKDSRCLPALAEIAAHYPGRLEVINGDALEIDVRAHLTPPIRIAANLPYNVGTELLIRWLTPPDWPPFWESLTLMFQKEVAERIVAKPGTDHYGRLALLAQWRCEAKIVMVLPPEAFTPAPKVHSAVVHLRALPEPRFPADPKVLQRVVAAAFNQRRKMLRAALKGVHPNIEALLEEAGIAPTERAERVSLEAFCTLARLVARV</sequence>
<dbReference type="InterPro" id="IPR020596">
    <property type="entry name" value="rRNA_Ade_Mease_Trfase_CS"/>
</dbReference>
<dbReference type="PANTHER" id="PTHR11727">
    <property type="entry name" value="DIMETHYLADENOSINE TRANSFERASE"/>
    <property type="match status" value="1"/>
</dbReference>
<organism evidence="8">
    <name type="scientific">bioreactor metagenome</name>
    <dbReference type="NCBI Taxonomy" id="1076179"/>
    <lineage>
        <taxon>unclassified sequences</taxon>
        <taxon>metagenomes</taxon>
        <taxon>ecological metagenomes</taxon>
    </lineage>
</organism>
<dbReference type="InterPro" id="IPR001737">
    <property type="entry name" value="KsgA/Erm"/>
</dbReference>
<dbReference type="AlphaFoldDB" id="A0A644U1X0"/>
<keyword evidence="5" id="KW-0949">S-adenosyl-L-methionine</keyword>
<evidence type="ECO:0000256" key="1">
    <source>
        <dbReference type="ARBA" id="ARBA00022490"/>
    </source>
</evidence>
<evidence type="ECO:0000256" key="2">
    <source>
        <dbReference type="ARBA" id="ARBA00022552"/>
    </source>
</evidence>
<dbReference type="InterPro" id="IPR023165">
    <property type="entry name" value="rRNA_Ade_diMease-like_C"/>
</dbReference>
<evidence type="ECO:0000256" key="5">
    <source>
        <dbReference type="ARBA" id="ARBA00022691"/>
    </source>
</evidence>
<dbReference type="EC" id="2.1.1.182" evidence="8"/>
<dbReference type="CDD" id="cd02440">
    <property type="entry name" value="AdoMet_MTases"/>
    <property type="match status" value="1"/>
</dbReference>
<dbReference type="GO" id="GO:0003723">
    <property type="term" value="F:RNA binding"/>
    <property type="evidence" value="ECO:0007669"/>
    <property type="project" value="UniProtKB-KW"/>
</dbReference>
<dbReference type="HAMAP" id="MF_00607">
    <property type="entry name" value="16SrRNA_methyltr_A"/>
    <property type="match status" value="1"/>
</dbReference>
<dbReference type="InterPro" id="IPR020598">
    <property type="entry name" value="rRNA_Ade_methylase_Trfase_N"/>
</dbReference>
<comment type="caution">
    <text evidence="8">The sequence shown here is derived from an EMBL/GenBank/DDBJ whole genome shotgun (WGS) entry which is preliminary data.</text>
</comment>
<dbReference type="SMART" id="SM00650">
    <property type="entry name" value="rADc"/>
    <property type="match status" value="1"/>
</dbReference>
<protein>
    <submittedName>
        <fullName evidence="8">Ribosomal RNA small subunit methyltransferase A</fullName>
        <ecNumber evidence="8">2.1.1.182</ecNumber>
    </submittedName>
</protein>
<evidence type="ECO:0000256" key="6">
    <source>
        <dbReference type="ARBA" id="ARBA00022884"/>
    </source>
</evidence>
<dbReference type="PROSITE" id="PS01131">
    <property type="entry name" value="RRNA_A_DIMETH"/>
    <property type="match status" value="1"/>
</dbReference>
<dbReference type="PANTHER" id="PTHR11727:SF7">
    <property type="entry name" value="DIMETHYLADENOSINE TRANSFERASE-RELATED"/>
    <property type="match status" value="1"/>
</dbReference>
<dbReference type="FunFam" id="1.10.8.100:FF:000001">
    <property type="entry name" value="Ribosomal RNA small subunit methyltransferase A"/>
    <property type="match status" value="1"/>
</dbReference>
<name>A0A644U1X0_9ZZZZ</name>
<dbReference type="InterPro" id="IPR029063">
    <property type="entry name" value="SAM-dependent_MTases_sf"/>
</dbReference>
<feature type="domain" description="Ribosomal RNA adenine methylase transferase N-terminal" evidence="7">
    <location>
        <begin position="60"/>
        <end position="235"/>
    </location>
</feature>
<keyword evidence="3 8" id="KW-0489">Methyltransferase</keyword>